<evidence type="ECO:0000313" key="1">
    <source>
        <dbReference type="EMBL" id="MBR0670914.1"/>
    </source>
</evidence>
<reference evidence="1" key="2">
    <citation type="journal article" date="2021" name="Syst. Appl. Microbiol.">
        <title>Roseomonas hellenica sp. nov., isolated from roots of wild-growing Alkanna tinctoria.</title>
        <authorList>
            <person name="Rat A."/>
            <person name="Naranjo H.D."/>
            <person name="Lebbe L."/>
            <person name="Cnockaert M."/>
            <person name="Krigas N."/>
            <person name="Grigoriadou K."/>
            <person name="Maloupa E."/>
            <person name="Willems A."/>
        </authorList>
    </citation>
    <scope>NUCLEOTIDE SEQUENCE</scope>
    <source>
        <strain evidence="1">LMG 31231</strain>
    </source>
</reference>
<sequence length="350" mass="37514">MRLLHFATNRLWDRMDGTFGFVPEDPPDRLWLGTVKVGVSADPLIDGKCSPPDVSGFDDFAGPAGRDGAAMDVLAGWFAVARARDALPLLYVHGFDYDFGEACARAGNLCDWLEASGELRLEPLAFTWPSNGITGSSAYKDDQKDCAASGPALARLIHAIGKAAAGHAGRKPAYLAHSMGARATRFAMEALAIGAEALPERLFGQAIVIAGDDDTDVLTPPRAPLRPIAEIADWVTLGVYPGDATLAVISEKVENRKPRLGADGPGTVPHPDDRIYVVDYAYAVSAKPEAIGTTEWNYVAHQYYRNDPRVRKDLVQALSGVAPELVAGRHWGKPDPAVGLSEKAGRLYVV</sequence>
<gene>
    <name evidence="1" type="ORF">GXW76_06995</name>
</gene>
<comment type="caution">
    <text evidence="1">The sequence shown here is derived from an EMBL/GenBank/DDBJ whole genome shotgun (WGS) entry which is preliminary data.</text>
</comment>
<dbReference type="EMBL" id="JAAEDM010000012">
    <property type="protein sequence ID" value="MBR0670914.1"/>
    <property type="molecule type" value="Genomic_DNA"/>
</dbReference>
<evidence type="ECO:0000313" key="2">
    <source>
        <dbReference type="Proteomes" id="UP001138751"/>
    </source>
</evidence>
<dbReference type="SUPFAM" id="SSF53474">
    <property type="entry name" value="alpha/beta-Hydrolases"/>
    <property type="match status" value="1"/>
</dbReference>
<proteinExistence type="predicted"/>
<keyword evidence="1" id="KW-0378">Hydrolase</keyword>
<organism evidence="1 2">
    <name type="scientific">Neoroseomonas soli</name>
    <dbReference type="NCBI Taxonomy" id="1081025"/>
    <lineage>
        <taxon>Bacteria</taxon>
        <taxon>Pseudomonadati</taxon>
        <taxon>Pseudomonadota</taxon>
        <taxon>Alphaproteobacteria</taxon>
        <taxon>Acetobacterales</taxon>
        <taxon>Acetobacteraceae</taxon>
        <taxon>Neoroseomonas</taxon>
    </lineage>
</organism>
<dbReference type="Proteomes" id="UP001138751">
    <property type="component" value="Unassembled WGS sequence"/>
</dbReference>
<dbReference type="InterPro" id="IPR029058">
    <property type="entry name" value="AB_hydrolase_fold"/>
</dbReference>
<dbReference type="AlphaFoldDB" id="A0A9X9WUT5"/>
<reference evidence="1" key="1">
    <citation type="submission" date="2020-01" db="EMBL/GenBank/DDBJ databases">
        <authorList>
            <person name="Rat A."/>
        </authorList>
    </citation>
    <scope>NUCLEOTIDE SEQUENCE</scope>
    <source>
        <strain evidence="1">LMG 31231</strain>
    </source>
</reference>
<dbReference type="GO" id="GO:0016787">
    <property type="term" value="F:hydrolase activity"/>
    <property type="evidence" value="ECO:0007669"/>
    <property type="project" value="UniProtKB-KW"/>
</dbReference>
<keyword evidence="2" id="KW-1185">Reference proteome</keyword>
<protein>
    <submittedName>
        <fullName evidence="1">Alpha/beta hydrolase</fullName>
    </submittedName>
</protein>
<dbReference type="InterPro" id="IPR010297">
    <property type="entry name" value="DUF900_hydrolase"/>
</dbReference>
<name>A0A9X9WUT5_9PROT</name>
<dbReference type="RefSeq" id="WP_211861292.1">
    <property type="nucleotide sequence ID" value="NZ_JAAEDM010000012.1"/>
</dbReference>
<accession>A0A9X9WUT5</accession>
<dbReference type="Pfam" id="PF05990">
    <property type="entry name" value="DUF900"/>
    <property type="match status" value="1"/>
</dbReference>